<comment type="caution">
    <text evidence="2">The sequence shown here is derived from an EMBL/GenBank/DDBJ whole genome shotgun (WGS) entry which is preliminary data.</text>
</comment>
<evidence type="ECO:0000313" key="2">
    <source>
        <dbReference type="EMBL" id="CAI5451699.1"/>
    </source>
</evidence>
<keyword evidence="3" id="KW-1185">Reference proteome</keyword>
<sequence length="79" mass="9075">MLHKILTFLLILASASAYYLSYMPRGGENEGYSAYYYADLGRSNLQPENAPIDPDRTNFYYSPNSESYNTVNHQYTFGK</sequence>
<feature type="chain" id="PRO_5040163362" evidence="1">
    <location>
        <begin position="18"/>
        <end position="79"/>
    </location>
</feature>
<dbReference type="Proteomes" id="UP001152747">
    <property type="component" value="Unassembled WGS sequence"/>
</dbReference>
<reference evidence="2" key="1">
    <citation type="submission" date="2022-11" db="EMBL/GenBank/DDBJ databases">
        <authorList>
            <person name="Kikuchi T."/>
        </authorList>
    </citation>
    <scope>NUCLEOTIDE SEQUENCE</scope>
    <source>
        <strain evidence="2">PS1010</strain>
    </source>
</reference>
<organism evidence="2 3">
    <name type="scientific">Caenorhabditis angaria</name>
    <dbReference type="NCBI Taxonomy" id="860376"/>
    <lineage>
        <taxon>Eukaryota</taxon>
        <taxon>Metazoa</taxon>
        <taxon>Ecdysozoa</taxon>
        <taxon>Nematoda</taxon>
        <taxon>Chromadorea</taxon>
        <taxon>Rhabditida</taxon>
        <taxon>Rhabditina</taxon>
        <taxon>Rhabditomorpha</taxon>
        <taxon>Rhabditoidea</taxon>
        <taxon>Rhabditidae</taxon>
        <taxon>Peloderinae</taxon>
        <taxon>Caenorhabditis</taxon>
    </lineage>
</organism>
<accession>A0A9P1IVA9</accession>
<protein>
    <submittedName>
        <fullName evidence="2">Uncharacterized protein</fullName>
    </submittedName>
</protein>
<evidence type="ECO:0000313" key="3">
    <source>
        <dbReference type="Proteomes" id="UP001152747"/>
    </source>
</evidence>
<dbReference type="EMBL" id="CANHGI010000005">
    <property type="protein sequence ID" value="CAI5451699.1"/>
    <property type="molecule type" value="Genomic_DNA"/>
</dbReference>
<gene>
    <name evidence="2" type="ORF">CAMP_LOCUS14336</name>
</gene>
<proteinExistence type="predicted"/>
<evidence type="ECO:0000256" key="1">
    <source>
        <dbReference type="SAM" id="SignalP"/>
    </source>
</evidence>
<feature type="signal peptide" evidence="1">
    <location>
        <begin position="1"/>
        <end position="17"/>
    </location>
</feature>
<name>A0A9P1IVA9_9PELO</name>
<dbReference type="AlphaFoldDB" id="A0A9P1IVA9"/>
<keyword evidence="1" id="KW-0732">Signal</keyword>